<sequence>MKRTAKAHWAGSIKEGKGELTTQSEVLNHTNYSFKTRFTGEEKGTNPEELLAAAHAGCFTMAVSFALTGKGLNPTLLDTEAIVSMDAAGITAVHLSITGNVPGISAEEFEAITKQAEQNCLISKVLNLPISSEAHLR</sequence>
<protein>
    <submittedName>
        <fullName evidence="1">OsmC family peroxiredoxin</fullName>
    </submittedName>
</protein>
<dbReference type="InterPro" id="IPR036102">
    <property type="entry name" value="OsmC/Ohrsf"/>
</dbReference>
<dbReference type="GO" id="GO:0006979">
    <property type="term" value="P:response to oxidative stress"/>
    <property type="evidence" value="ECO:0007669"/>
    <property type="project" value="InterPro"/>
</dbReference>
<dbReference type="PANTHER" id="PTHR42830">
    <property type="entry name" value="OSMOTICALLY INDUCIBLE FAMILY PROTEIN"/>
    <property type="match status" value="1"/>
</dbReference>
<keyword evidence="2" id="KW-1185">Reference proteome</keyword>
<dbReference type="RefSeq" id="WP_081204448.1">
    <property type="nucleotide sequence ID" value="NZ_FOCZ01000003.1"/>
</dbReference>
<dbReference type="InterPro" id="IPR019904">
    <property type="entry name" value="Peroxiredoxin_OsmC"/>
</dbReference>
<dbReference type="OrthoDB" id="9807532at2"/>
<dbReference type="Gene3D" id="3.30.300.20">
    <property type="match status" value="1"/>
</dbReference>
<dbReference type="InterPro" id="IPR052707">
    <property type="entry name" value="OsmC_Ohr_Peroxiredoxin"/>
</dbReference>
<dbReference type="Pfam" id="PF02566">
    <property type="entry name" value="OsmC"/>
    <property type="match status" value="1"/>
</dbReference>
<dbReference type="InterPro" id="IPR015946">
    <property type="entry name" value="KH_dom-like_a/b"/>
</dbReference>
<dbReference type="GO" id="GO:0004601">
    <property type="term" value="F:peroxidase activity"/>
    <property type="evidence" value="ECO:0007669"/>
    <property type="project" value="InterPro"/>
</dbReference>
<evidence type="ECO:0000313" key="1">
    <source>
        <dbReference type="EMBL" id="OQP39946.1"/>
    </source>
</evidence>
<accession>A0A1V9E1G0</accession>
<dbReference type="SUPFAM" id="SSF82784">
    <property type="entry name" value="OsmC-like"/>
    <property type="match status" value="1"/>
</dbReference>
<dbReference type="EMBL" id="LVXG01000078">
    <property type="protein sequence ID" value="OQP39946.1"/>
    <property type="molecule type" value="Genomic_DNA"/>
</dbReference>
<proteinExistence type="predicted"/>
<dbReference type="PANTHER" id="PTHR42830:SF1">
    <property type="entry name" value="OSMOTICALLY INDUCIBLE FAMILY PROTEIN"/>
    <property type="match status" value="1"/>
</dbReference>
<dbReference type="InterPro" id="IPR003718">
    <property type="entry name" value="OsmC/Ohr_fam"/>
</dbReference>
<evidence type="ECO:0000313" key="2">
    <source>
        <dbReference type="Proteomes" id="UP000192610"/>
    </source>
</evidence>
<dbReference type="Proteomes" id="UP000192610">
    <property type="component" value="Unassembled WGS sequence"/>
</dbReference>
<comment type="caution">
    <text evidence="1">The sequence shown here is derived from an EMBL/GenBank/DDBJ whole genome shotgun (WGS) entry which is preliminary data.</text>
</comment>
<gene>
    <name evidence="1" type="ORF">A4H97_17160</name>
</gene>
<dbReference type="AlphaFoldDB" id="A0A1V9E1G0"/>
<dbReference type="NCBIfam" id="TIGR03562">
    <property type="entry name" value="osmo_induc_OsmC"/>
    <property type="match status" value="1"/>
</dbReference>
<organism evidence="1 2">
    <name type="scientific">Niastella yeongjuensis</name>
    <dbReference type="NCBI Taxonomy" id="354355"/>
    <lineage>
        <taxon>Bacteria</taxon>
        <taxon>Pseudomonadati</taxon>
        <taxon>Bacteroidota</taxon>
        <taxon>Chitinophagia</taxon>
        <taxon>Chitinophagales</taxon>
        <taxon>Chitinophagaceae</taxon>
        <taxon>Niastella</taxon>
    </lineage>
</organism>
<name>A0A1V9E1G0_9BACT</name>
<dbReference type="STRING" id="354355.SAMN05660816_02176"/>
<reference evidence="2" key="1">
    <citation type="submission" date="2016-04" db="EMBL/GenBank/DDBJ databases">
        <authorList>
            <person name="Chen L."/>
            <person name="Zhuang W."/>
            <person name="Wang G."/>
        </authorList>
    </citation>
    <scope>NUCLEOTIDE SEQUENCE [LARGE SCALE GENOMIC DNA]</scope>
    <source>
        <strain evidence="2">17621</strain>
    </source>
</reference>